<gene>
    <name evidence="1" type="ORF">AWB69_00661</name>
</gene>
<organism evidence="1 2">
    <name type="scientific">Caballeronia udeis</name>
    <dbReference type="NCBI Taxonomy" id="1232866"/>
    <lineage>
        <taxon>Bacteria</taxon>
        <taxon>Pseudomonadati</taxon>
        <taxon>Pseudomonadota</taxon>
        <taxon>Betaproteobacteria</taxon>
        <taxon>Burkholderiales</taxon>
        <taxon>Burkholderiaceae</taxon>
        <taxon>Caballeronia</taxon>
    </lineage>
</organism>
<accession>A0A158F5J6</accession>
<dbReference type="AlphaFoldDB" id="A0A158F5J6"/>
<reference evidence="1 2" key="1">
    <citation type="submission" date="2016-01" db="EMBL/GenBank/DDBJ databases">
        <authorList>
            <person name="Oliw E.H."/>
        </authorList>
    </citation>
    <scope>NUCLEOTIDE SEQUENCE [LARGE SCALE GENOMIC DNA]</scope>
    <source>
        <strain evidence="1">LMG 27134</strain>
    </source>
</reference>
<proteinExistence type="predicted"/>
<name>A0A158F5J6_9BURK</name>
<dbReference type="Proteomes" id="UP000054683">
    <property type="component" value="Unassembled WGS sequence"/>
</dbReference>
<sequence>MSQINRRTKIGMLSLVSGTARAVPHPTGHHAASSASLPEGWFSDEVGYISETADAARMRMLAAQKQTP</sequence>
<dbReference type="EMBL" id="FCOK02000003">
    <property type="protein sequence ID" value="SAL15014.1"/>
    <property type="molecule type" value="Genomic_DNA"/>
</dbReference>
<protein>
    <submittedName>
        <fullName evidence="1">Uncharacterized protein</fullName>
    </submittedName>
</protein>
<dbReference type="RefSeq" id="WP_062082085.1">
    <property type="nucleotide sequence ID" value="NZ_FCOK02000003.1"/>
</dbReference>
<evidence type="ECO:0000313" key="2">
    <source>
        <dbReference type="Proteomes" id="UP000054683"/>
    </source>
</evidence>
<dbReference type="OrthoDB" id="9981684at2"/>
<evidence type="ECO:0000313" key="1">
    <source>
        <dbReference type="EMBL" id="SAL15014.1"/>
    </source>
</evidence>